<name>A0AAD5L1S4_9CRUS</name>
<feature type="region of interest" description="Disordered" evidence="1">
    <location>
        <begin position="1"/>
        <end position="21"/>
    </location>
</feature>
<evidence type="ECO:0000256" key="1">
    <source>
        <dbReference type="SAM" id="MobiDB-lite"/>
    </source>
</evidence>
<dbReference type="EMBL" id="WJBH02000002">
    <property type="protein sequence ID" value="KAI9563694.1"/>
    <property type="molecule type" value="Genomic_DNA"/>
</dbReference>
<protein>
    <submittedName>
        <fullName evidence="2">Uncharacterized protein</fullName>
    </submittedName>
</protein>
<proteinExistence type="predicted"/>
<evidence type="ECO:0000313" key="2">
    <source>
        <dbReference type="EMBL" id="KAI9563694.1"/>
    </source>
</evidence>
<reference evidence="2 3" key="1">
    <citation type="submission" date="2022-05" db="EMBL/GenBank/DDBJ databases">
        <title>A multi-omics perspective on studying reproductive biology in Daphnia sinensis.</title>
        <authorList>
            <person name="Jia J."/>
        </authorList>
    </citation>
    <scope>NUCLEOTIDE SEQUENCE [LARGE SCALE GENOMIC DNA]</scope>
    <source>
        <strain evidence="2 3">WSL</strain>
    </source>
</reference>
<gene>
    <name evidence="2" type="ORF">GHT06_011158</name>
</gene>
<feature type="compositionally biased region" description="Polar residues" evidence="1">
    <location>
        <begin position="1"/>
        <end position="16"/>
    </location>
</feature>
<evidence type="ECO:0000313" key="3">
    <source>
        <dbReference type="Proteomes" id="UP000820818"/>
    </source>
</evidence>
<accession>A0AAD5L1S4</accession>
<comment type="caution">
    <text evidence="2">The sequence shown here is derived from an EMBL/GenBank/DDBJ whole genome shotgun (WGS) entry which is preliminary data.</text>
</comment>
<sequence>MSLSKRNFSPQSQPDTCTGYDRQHYTSSFCFPSHILRYRRIIILFYAFSFLDSVLFS</sequence>
<dbReference type="Proteomes" id="UP000820818">
    <property type="component" value="Linkage Group LG2"/>
</dbReference>
<keyword evidence="3" id="KW-1185">Reference proteome</keyword>
<dbReference type="AlphaFoldDB" id="A0AAD5L1S4"/>
<organism evidence="2 3">
    <name type="scientific">Daphnia sinensis</name>
    <dbReference type="NCBI Taxonomy" id="1820382"/>
    <lineage>
        <taxon>Eukaryota</taxon>
        <taxon>Metazoa</taxon>
        <taxon>Ecdysozoa</taxon>
        <taxon>Arthropoda</taxon>
        <taxon>Crustacea</taxon>
        <taxon>Branchiopoda</taxon>
        <taxon>Diplostraca</taxon>
        <taxon>Cladocera</taxon>
        <taxon>Anomopoda</taxon>
        <taxon>Daphniidae</taxon>
        <taxon>Daphnia</taxon>
        <taxon>Daphnia similis group</taxon>
    </lineage>
</organism>